<protein>
    <submittedName>
        <fullName evidence="2">Uncharacterized protein</fullName>
    </submittedName>
</protein>
<organism evidence="2 3">
    <name type="scientific">Meira miltonrushii</name>
    <dbReference type="NCBI Taxonomy" id="1280837"/>
    <lineage>
        <taxon>Eukaryota</taxon>
        <taxon>Fungi</taxon>
        <taxon>Dikarya</taxon>
        <taxon>Basidiomycota</taxon>
        <taxon>Ustilaginomycotina</taxon>
        <taxon>Exobasidiomycetes</taxon>
        <taxon>Exobasidiales</taxon>
        <taxon>Brachybasidiaceae</taxon>
        <taxon>Meira</taxon>
    </lineage>
</organism>
<dbReference type="AlphaFoldDB" id="A0A316VJ76"/>
<proteinExistence type="predicted"/>
<dbReference type="GeneID" id="37023549"/>
<dbReference type="RefSeq" id="XP_025356383.1">
    <property type="nucleotide sequence ID" value="XM_025501768.1"/>
</dbReference>
<evidence type="ECO:0000256" key="1">
    <source>
        <dbReference type="SAM" id="MobiDB-lite"/>
    </source>
</evidence>
<accession>A0A316VJ76</accession>
<evidence type="ECO:0000313" key="3">
    <source>
        <dbReference type="Proteomes" id="UP000245771"/>
    </source>
</evidence>
<feature type="region of interest" description="Disordered" evidence="1">
    <location>
        <begin position="87"/>
        <end position="146"/>
    </location>
</feature>
<evidence type="ECO:0000313" key="2">
    <source>
        <dbReference type="EMBL" id="PWN36081.1"/>
    </source>
</evidence>
<dbReference type="EMBL" id="KZ819603">
    <property type="protein sequence ID" value="PWN36081.1"/>
    <property type="molecule type" value="Genomic_DNA"/>
</dbReference>
<dbReference type="Proteomes" id="UP000245771">
    <property type="component" value="Unassembled WGS sequence"/>
</dbReference>
<feature type="compositionally biased region" description="Low complexity" evidence="1">
    <location>
        <begin position="115"/>
        <end position="141"/>
    </location>
</feature>
<feature type="region of interest" description="Disordered" evidence="1">
    <location>
        <begin position="1"/>
        <end position="30"/>
    </location>
</feature>
<reference evidence="2 3" key="1">
    <citation type="journal article" date="2018" name="Mol. Biol. Evol.">
        <title>Broad Genomic Sampling Reveals a Smut Pathogenic Ancestry of the Fungal Clade Ustilaginomycotina.</title>
        <authorList>
            <person name="Kijpornyongpan T."/>
            <person name="Mondo S.J."/>
            <person name="Barry K."/>
            <person name="Sandor L."/>
            <person name="Lee J."/>
            <person name="Lipzen A."/>
            <person name="Pangilinan J."/>
            <person name="LaButti K."/>
            <person name="Hainaut M."/>
            <person name="Henrissat B."/>
            <person name="Grigoriev I.V."/>
            <person name="Spatafora J.W."/>
            <person name="Aime M.C."/>
        </authorList>
    </citation>
    <scope>NUCLEOTIDE SEQUENCE [LARGE SCALE GENOMIC DNA]</scope>
    <source>
        <strain evidence="2 3">MCA 3882</strain>
    </source>
</reference>
<name>A0A316VJ76_9BASI</name>
<sequence>MMSASAYSGNELFPFPLSPPSLDSTRRRRAPSALKLGAAYQKRIPRTFRKFHSPIHPNDLSAESHCVEEVKTGRLVVNHSKIGTVRRYSPETVGSPTQKDSKEFQIKRGEQMLFGSSATSPSSKSSTGSSSPSKTSIDDSATLYDGISEGEKVERRMIYKQINALLEAS</sequence>
<keyword evidence="3" id="KW-1185">Reference proteome</keyword>
<gene>
    <name evidence="2" type="ORF">FA14DRAFT_189999</name>
</gene>
<feature type="compositionally biased region" description="Basic and acidic residues" evidence="1">
    <location>
        <begin position="99"/>
        <end position="110"/>
    </location>
</feature>
<dbReference type="InParanoid" id="A0A316VJ76"/>